<keyword evidence="1" id="KW-1133">Transmembrane helix</keyword>
<feature type="transmembrane region" description="Helical" evidence="1">
    <location>
        <begin position="56"/>
        <end position="78"/>
    </location>
</feature>
<organism evidence="2 3">
    <name type="scientific">Mariniflexile fucanivorans</name>
    <dbReference type="NCBI Taxonomy" id="264023"/>
    <lineage>
        <taxon>Bacteria</taxon>
        <taxon>Pseudomonadati</taxon>
        <taxon>Bacteroidota</taxon>
        <taxon>Flavobacteriia</taxon>
        <taxon>Flavobacteriales</taxon>
        <taxon>Flavobacteriaceae</taxon>
        <taxon>Mariniflexile</taxon>
    </lineage>
</organism>
<comment type="caution">
    <text evidence="2">The sequence shown here is derived from an EMBL/GenBank/DDBJ whole genome shotgun (WGS) entry which is preliminary data.</text>
</comment>
<dbReference type="OrthoDB" id="1454730at2"/>
<dbReference type="Proteomes" id="UP000295455">
    <property type="component" value="Unassembled WGS sequence"/>
</dbReference>
<accession>A0A4R1RMQ1</accession>
<keyword evidence="1" id="KW-0472">Membrane</keyword>
<evidence type="ECO:0000313" key="2">
    <source>
        <dbReference type="EMBL" id="TCL67558.1"/>
    </source>
</evidence>
<keyword evidence="1" id="KW-0812">Transmembrane</keyword>
<dbReference type="AlphaFoldDB" id="A0A4R1RMQ1"/>
<name>A0A4R1RMQ1_9FLAO</name>
<dbReference type="RefSeq" id="WP_132215228.1">
    <property type="nucleotide sequence ID" value="NZ_OX156936.1"/>
</dbReference>
<keyword evidence="3" id="KW-1185">Reference proteome</keyword>
<sequence length="164" mass="19170">MGYMGFGMQSWIYKKCNRKPFAKRHKLPSFSPLQKYSRDFGIKPHEDEDQVKRKNAILTIVIVLSFLMLCGVLFKQFYVYSTNHSKSITAHYRLENEKAFNYLYDSGIRRLSHNNLIGAYSELKLACQIDSKNEELNKLLIETLSALCSKDLKYCIELENLLKK</sequence>
<protein>
    <submittedName>
        <fullName evidence="2">Uncharacterized protein</fullName>
    </submittedName>
</protein>
<evidence type="ECO:0000256" key="1">
    <source>
        <dbReference type="SAM" id="Phobius"/>
    </source>
</evidence>
<reference evidence="2 3" key="1">
    <citation type="submission" date="2019-03" db="EMBL/GenBank/DDBJ databases">
        <title>Genomic Encyclopedia of Type Strains, Phase IV (KMG-IV): sequencing the most valuable type-strain genomes for metagenomic binning, comparative biology and taxonomic classification.</title>
        <authorList>
            <person name="Goeker M."/>
        </authorList>
    </citation>
    <scope>NUCLEOTIDE SEQUENCE [LARGE SCALE GENOMIC DNA]</scope>
    <source>
        <strain evidence="2 3">DSM 18792</strain>
    </source>
</reference>
<gene>
    <name evidence="2" type="ORF">EV196_102114</name>
</gene>
<proteinExistence type="predicted"/>
<dbReference type="EMBL" id="SLUP01000002">
    <property type="protein sequence ID" value="TCL67558.1"/>
    <property type="molecule type" value="Genomic_DNA"/>
</dbReference>
<evidence type="ECO:0000313" key="3">
    <source>
        <dbReference type="Proteomes" id="UP000295455"/>
    </source>
</evidence>